<dbReference type="EMBL" id="FYDG01000014">
    <property type="protein sequence ID" value="SNB80863.1"/>
    <property type="molecule type" value="Genomic_DNA"/>
</dbReference>
<keyword evidence="2" id="KW-1185">Reference proteome</keyword>
<proteinExistence type="predicted"/>
<gene>
    <name evidence="1" type="ORF">SAMN06265338_1144</name>
</gene>
<evidence type="ECO:0000313" key="1">
    <source>
        <dbReference type="EMBL" id="SNB80863.1"/>
    </source>
</evidence>
<protein>
    <submittedName>
        <fullName evidence="1">Uncharacterized protein</fullName>
    </submittedName>
</protein>
<organism evidence="1 2">
    <name type="scientific">Rhodoblastus acidophilus</name>
    <name type="common">Rhodopseudomonas acidophila</name>
    <dbReference type="NCBI Taxonomy" id="1074"/>
    <lineage>
        <taxon>Bacteria</taxon>
        <taxon>Pseudomonadati</taxon>
        <taxon>Pseudomonadota</taxon>
        <taxon>Alphaproteobacteria</taxon>
        <taxon>Hyphomicrobiales</taxon>
        <taxon>Rhodoblastaceae</taxon>
        <taxon>Rhodoblastus</taxon>
    </lineage>
</organism>
<dbReference type="Proteomes" id="UP000198418">
    <property type="component" value="Unassembled WGS sequence"/>
</dbReference>
<accession>A0A212S6J0</accession>
<dbReference type="AlphaFoldDB" id="A0A212S6J0"/>
<reference evidence="2" key="1">
    <citation type="submission" date="2017-06" db="EMBL/GenBank/DDBJ databases">
        <authorList>
            <person name="Varghese N."/>
            <person name="Submissions S."/>
        </authorList>
    </citation>
    <scope>NUCLEOTIDE SEQUENCE [LARGE SCALE GENOMIC DNA]</scope>
    <source>
        <strain evidence="2">DSM 137</strain>
    </source>
</reference>
<dbReference type="OrthoDB" id="8455046at2"/>
<name>A0A212S6J0_RHOAC</name>
<sequence>MVDFWHEMVFGQSELNWKAQRVIALRFNKFAFDFFDARTEAYKMVDEKVLAFSDAAMKLASGTFPHVVMADLRMVVDQNLERLSA</sequence>
<dbReference type="RefSeq" id="WP_141098494.1">
    <property type="nucleotide sequence ID" value="NZ_FYDG01000014.1"/>
</dbReference>
<evidence type="ECO:0000313" key="2">
    <source>
        <dbReference type="Proteomes" id="UP000198418"/>
    </source>
</evidence>